<keyword evidence="1" id="KW-0812">Transmembrane</keyword>
<dbReference type="OrthoDB" id="10055077at2759"/>
<dbReference type="KEGG" id="btab:109042531"/>
<protein>
    <recommendedName>
        <fullName evidence="4">Four-jointed</fullName>
    </recommendedName>
</protein>
<dbReference type="EMBL" id="OU963867">
    <property type="protein sequence ID" value="CAH0391869.1"/>
    <property type="molecule type" value="Genomic_DNA"/>
</dbReference>
<proteinExistence type="predicted"/>
<dbReference type="PRINTS" id="PR02072">
    <property type="entry name" value="4JOINTEDBOX1"/>
</dbReference>
<sequence length="472" mass="53047">MTSPEASTLEAMCAEYTIMPTLASQSDKRRRKRTRLRHAVLALFTGKSLTSCDSPYFEPAKASNISVKRAIFILTTLAAFLFGLTVGILIPEYVLGTSVVEYSSSQMNSTSHIFPSLDPATVVRLARSKKDIVNSTSFQSVSFVNSTTHGDVERNSISPGWLDGVYWNQEVEKALPSGYSQKDATRWRKYVRTSSVVKMEEGCGRMQNRLLIFKDGTRACSRYRQNTDQIQGEIFSFFLGRILGLKNLTPSTLAVVKARSSLWSKVKSQASLAQWHEDRPVVVTMYLPALEPAYIPSPLRSVNKRLHPNDVDGPMPDIVELAQWSDLIVFDYLTANLDRVVNNMYNLQWNPGMMNASAHNLAKNADTGLLVFLDNESGLLHGYRLLSKYESYHSVLLDALCVFRKPTIDALTKLKTDGNVGYLLNELSFDELDREALPTLPEKSIRILNSRIERVLNHVAWCEKQYAGSLRK</sequence>
<dbReference type="GO" id="GO:0005615">
    <property type="term" value="C:extracellular space"/>
    <property type="evidence" value="ECO:0007669"/>
    <property type="project" value="TreeGrafter"/>
</dbReference>
<dbReference type="Proteomes" id="UP001152759">
    <property type="component" value="Chromosome 6"/>
</dbReference>
<keyword evidence="1" id="KW-0472">Membrane</keyword>
<organism evidence="2 3">
    <name type="scientific">Bemisia tabaci</name>
    <name type="common">Sweetpotato whitefly</name>
    <name type="synonym">Aleurodes tabaci</name>
    <dbReference type="NCBI Taxonomy" id="7038"/>
    <lineage>
        <taxon>Eukaryota</taxon>
        <taxon>Metazoa</taxon>
        <taxon>Ecdysozoa</taxon>
        <taxon>Arthropoda</taxon>
        <taxon>Hexapoda</taxon>
        <taxon>Insecta</taxon>
        <taxon>Pterygota</taxon>
        <taxon>Neoptera</taxon>
        <taxon>Paraneoptera</taxon>
        <taxon>Hemiptera</taxon>
        <taxon>Sternorrhyncha</taxon>
        <taxon>Aleyrodoidea</taxon>
        <taxon>Aleyrodidae</taxon>
        <taxon>Aleyrodinae</taxon>
        <taxon>Bemisia</taxon>
    </lineage>
</organism>
<reference evidence="2" key="1">
    <citation type="submission" date="2021-12" db="EMBL/GenBank/DDBJ databases">
        <authorList>
            <person name="King R."/>
        </authorList>
    </citation>
    <scope>NUCLEOTIDE SEQUENCE</scope>
</reference>
<dbReference type="InterPro" id="IPR024868">
    <property type="entry name" value="FJX1/FJ"/>
</dbReference>
<evidence type="ECO:0000313" key="2">
    <source>
        <dbReference type="EMBL" id="CAH0391869.1"/>
    </source>
</evidence>
<name>A0A9P0AHD5_BEMTA</name>
<accession>A0A9P0AHD5</accession>
<evidence type="ECO:0000256" key="1">
    <source>
        <dbReference type="SAM" id="Phobius"/>
    </source>
</evidence>
<evidence type="ECO:0000313" key="3">
    <source>
        <dbReference type="Proteomes" id="UP001152759"/>
    </source>
</evidence>
<evidence type="ECO:0008006" key="4">
    <source>
        <dbReference type="Google" id="ProtNLM"/>
    </source>
</evidence>
<dbReference type="GO" id="GO:0007267">
    <property type="term" value="P:cell-cell signaling"/>
    <property type="evidence" value="ECO:0007669"/>
    <property type="project" value="TreeGrafter"/>
</dbReference>
<dbReference type="AlphaFoldDB" id="A0A9P0AHD5"/>
<keyword evidence="1" id="KW-1133">Transmembrane helix</keyword>
<gene>
    <name evidence="2" type="ORF">BEMITA_LOCUS10447</name>
</gene>
<feature type="transmembrane region" description="Helical" evidence="1">
    <location>
        <begin position="70"/>
        <end position="90"/>
    </location>
</feature>
<dbReference type="PANTHER" id="PTHR13147">
    <property type="entry name" value="FOUR-JOINTED BOX PROTEIN 1"/>
    <property type="match status" value="1"/>
</dbReference>
<keyword evidence="3" id="KW-1185">Reference proteome</keyword>
<dbReference type="PANTHER" id="PTHR13147:SF5">
    <property type="entry name" value="FOUR-JOINTED BOX PROTEIN 1"/>
    <property type="match status" value="1"/>
</dbReference>